<proteinExistence type="predicted"/>
<feature type="domain" description="Transglycosylase SLT" evidence="1">
    <location>
        <begin position="11"/>
        <end position="134"/>
    </location>
</feature>
<gene>
    <name evidence="2" type="ORF">LXT12_13500</name>
</gene>
<dbReference type="EMBL" id="JAJTWT010000005">
    <property type="protein sequence ID" value="MCE4538267.1"/>
    <property type="molecule type" value="Genomic_DNA"/>
</dbReference>
<dbReference type="Gene3D" id="1.10.530.10">
    <property type="match status" value="1"/>
</dbReference>
<dbReference type="CDD" id="cd16892">
    <property type="entry name" value="LT_VirB1-like"/>
    <property type="match status" value="1"/>
</dbReference>
<keyword evidence="3" id="KW-1185">Reference proteome</keyword>
<sequence>MDASAFLALALKCAPAIHTQTARALVQVESGFNPWAIGVVGGRLLRQPRTQAEALATARALRTGGWNFSVGLAQINLLNLHRLGLTLETAFEPCTNLGAMQAILDECFQRATATGLTSRRALGAALSCYYSGDFETGFRHGYVLRVAMTASAGRVSTTSSRS</sequence>
<accession>A0ABS8XFJ6</accession>
<dbReference type="SUPFAM" id="SSF53955">
    <property type="entry name" value="Lysozyme-like"/>
    <property type="match status" value="1"/>
</dbReference>
<dbReference type="Pfam" id="PF01464">
    <property type="entry name" value="SLT"/>
    <property type="match status" value="1"/>
</dbReference>
<comment type="caution">
    <text evidence="2">The sequence shown here is derived from an EMBL/GenBank/DDBJ whole genome shotgun (WGS) entry which is preliminary data.</text>
</comment>
<evidence type="ECO:0000259" key="1">
    <source>
        <dbReference type="Pfam" id="PF01464"/>
    </source>
</evidence>
<evidence type="ECO:0000313" key="2">
    <source>
        <dbReference type="EMBL" id="MCE4538267.1"/>
    </source>
</evidence>
<name>A0ABS8XFJ6_9BURK</name>
<reference evidence="2 3" key="1">
    <citation type="submission" date="2021-12" db="EMBL/GenBank/DDBJ databases">
        <title>Genome seq of p7.</title>
        <authorList>
            <person name="Seo T."/>
        </authorList>
    </citation>
    <scope>NUCLEOTIDE SEQUENCE [LARGE SCALE GENOMIC DNA]</scope>
    <source>
        <strain evidence="2 3">P7</strain>
    </source>
</reference>
<dbReference type="InterPro" id="IPR008258">
    <property type="entry name" value="Transglycosylase_SLT_dom_1"/>
</dbReference>
<dbReference type="RefSeq" id="WP_233392709.1">
    <property type="nucleotide sequence ID" value="NZ_JAJTWT010000005.1"/>
</dbReference>
<organism evidence="2 3">
    <name type="scientific">Pelomonas caseinilytica</name>
    <dbReference type="NCBI Taxonomy" id="2906763"/>
    <lineage>
        <taxon>Bacteria</taxon>
        <taxon>Pseudomonadati</taxon>
        <taxon>Pseudomonadota</taxon>
        <taxon>Betaproteobacteria</taxon>
        <taxon>Burkholderiales</taxon>
        <taxon>Sphaerotilaceae</taxon>
        <taxon>Roseateles</taxon>
    </lineage>
</organism>
<protein>
    <submittedName>
        <fullName evidence="2">Lytic transglycosylase domain-containing protein</fullName>
    </submittedName>
</protein>
<evidence type="ECO:0000313" key="3">
    <source>
        <dbReference type="Proteomes" id="UP001201463"/>
    </source>
</evidence>
<dbReference type="Proteomes" id="UP001201463">
    <property type="component" value="Unassembled WGS sequence"/>
</dbReference>
<dbReference type="InterPro" id="IPR023346">
    <property type="entry name" value="Lysozyme-like_dom_sf"/>
</dbReference>